<dbReference type="AlphaFoldDB" id="A0A0K1PJU6"/>
<dbReference type="InterPro" id="IPR050631">
    <property type="entry name" value="PheA/TfdB_FAD_monoxygenase"/>
</dbReference>
<keyword evidence="4" id="KW-1185">Reference proteome</keyword>
<dbReference type="SUPFAM" id="SSF51905">
    <property type="entry name" value="FAD/NAD(P)-binding domain"/>
    <property type="match status" value="1"/>
</dbReference>
<evidence type="ECO:0000256" key="1">
    <source>
        <dbReference type="ARBA" id="ARBA00023002"/>
    </source>
</evidence>
<dbReference type="KEGG" id="llu:AKJ09_00446"/>
<gene>
    <name evidence="3" type="ORF">AKJ09_00446</name>
</gene>
<reference evidence="3 4" key="1">
    <citation type="submission" date="2015-08" db="EMBL/GenBank/DDBJ databases">
        <authorList>
            <person name="Babu N.S."/>
            <person name="Beckwith C.J."/>
            <person name="Beseler K.G."/>
            <person name="Brison A."/>
            <person name="Carone J.V."/>
            <person name="Caskin T.P."/>
            <person name="Diamond M."/>
            <person name="Durham M.E."/>
            <person name="Foxe J.M."/>
            <person name="Go M."/>
            <person name="Henderson B.A."/>
            <person name="Jones I.B."/>
            <person name="McGettigan J.A."/>
            <person name="Micheletti S.J."/>
            <person name="Nasrallah M.E."/>
            <person name="Ortiz D."/>
            <person name="Piller C.R."/>
            <person name="Privatt S.R."/>
            <person name="Schneider S.L."/>
            <person name="Sharp S."/>
            <person name="Smith T.C."/>
            <person name="Stanton J.D."/>
            <person name="Ullery H.E."/>
            <person name="Wilson R.J."/>
            <person name="Serrano M.G."/>
            <person name="Buck G."/>
            <person name="Lee V."/>
            <person name="Wang Y."/>
            <person name="Carvalho R."/>
            <person name="Voegtly L."/>
            <person name="Shi R."/>
            <person name="Duckworth R."/>
            <person name="Johnson A."/>
            <person name="Loviza R."/>
            <person name="Walstead R."/>
            <person name="Shah Z."/>
            <person name="Kiflezghi M."/>
            <person name="Wade K."/>
            <person name="Ball S.L."/>
            <person name="Bradley K.W."/>
            <person name="Asai D.J."/>
            <person name="Bowman C.A."/>
            <person name="Russell D.A."/>
            <person name="Pope W.H."/>
            <person name="Jacobs-Sera D."/>
            <person name="Hendrix R.W."/>
            <person name="Hatfull G.F."/>
        </authorList>
    </citation>
    <scope>NUCLEOTIDE SEQUENCE [LARGE SCALE GENOMIC DNA]</scope>
    <source>
        <strain evidence="3 4">DSM 27648</strain>
    </source>
</reference>
<dbReference type="InterPro" id="IPR036188">
    <property type="entry name" value="FAD/NAD-bd_sf"/>
</dbReference>
<dbReference type="PATRIC" id="fig|1391654.3.peg.458"/>
<organism evidence="3 4">
    <name type="scientific">Labilithrix luteola</name>
    <dbReference type="NCBI Taxonomy" id="1391654"/>
    <lineage>
        <taxon>Bacteria</taxon>
        <taxon>Pseudomonadati</taxon>
        <taxon>Myxococcota</taxon>
        <taxon>Polyangia</taxon>
        <taxon>Polyangiales</taxon>
        <taxon>Labilitrichaceae</taxon>
        <taxon>Labilithrix</taxon>
    </lineage>
</organism>
<evidence type="ECO:0000313" key="4">
    <source>
        <dbReference type="Proteomes" id="UP000064967"/>
    </source>
</evidence>
<dbReference type="Gene3D" id="3.50.50.60">
    <property type="entry name" value="FAD/NAD(P)-binding domain"/>
    <property type="match status" value="2"/>
</dbReference>
<evidence type="ECO:0000259" key="2">
    <source>
        <dbReference type="Pfam" id="PF01494"/>
    </source>
</evidence>
<dbReference type="NCBIfam" id="NF004834">
    <property type="entry name" value="PRK06185.1-3"/>
    <property type="match status" value="1"/>
</dbReference>
<dbReference type="PANTHER" id="PTHR43476:SF5">
    <property type="entry name" value="FAD-DEPENDENT MONOOXYGENASE"/>
    <property type="match status" value="1"/>
</dbReference>
<dbReference type="Proteomes" id="UP000064967">
    <property type="component" value="Chromosome"/>
</dbReference>
<protein>
    <submittedName>
        <fullName evidence="3">FAD-dependent monooxygenase</fullName>
    </submittedName>
</protein>
<dbReference type="STRING" id="1391654.AKJ09_00446"/>
<feature type="domain" description="FAD-binding" evidence="2">
    <location>
        <begin position="2"/>
        <end position="327"/>
    </location>
</feature>
<dbReference type="PANTHER" id="PTHR43476">
    <property type="entry name" value="3-(3-HYDROXY-PHENYL)PROPIONATE/3-HYDROXYCINNAMIC ACID HYDROXYLASE"/>
    <property type="match status" value="1"/>
</dbReference>
<accession>A0A0K1PJU6</accession>
<keyword evidence="3" id="KW-0503">Monooxygenase</keyword>
<dbReference type="Pfam" id="PF01494">
    <property type="entry name" value="FAD_binding_3"/>
    <property type="match status" value="1"/>
</dbReference>
<dbReference type="EMBL" id="CP012333">
    <property type="protein sequence ID" value="AKU93782.1"/>
    <property type="molecule type" value="Genomic_DNA"/>
</dbReference>
<keyword evidence="1" id="KW-0560">Oxidoreductase</keyword>
<sequence>MGALLARAGIDTVVLEKHADFLRDFRGDTVHPSTLEVLEELGWLDDFLKMPHQEVSRLRVHMQGTELALADFDQVRTSKKFVVFMPQWDFLDFVAERARAYPHFDLRMRTAVVGLVEERGMVRGVRVVGPEGESEIGADLVIAADGRNSLVRDHAGLLVEDIGAPIDVLWFRLPRRESDPRQALGWLANGKFLALLDRGDYWQIAYIIAKGGMNTVQARGIETFRRDLAETVPFLSDRVEELRSFDDVKLLIVRVDRLKRWFKPGLLCIGDAAHAMSPVGGVGINLAIQDAVATANLLAESLRSGAVTTAQLEAVQRRRMLPTRVTQALQVFVQKRVIERALDGRAPLRVGPALRFYDRTAWLHRFPAQLVGVGIRPEHVHSANAP</sequence>
<dbReference type="PRINTS" id="PR00420">
    <property type="entry name" value="RNGMNOXGNASE"/>
</dbReference>
<proteinExistence type="predicted"/>
<name>A0A0K1PJU6_9BACT</name>
<dbReference type="InterPro" id="IPR002938">
    <property type="entry name" value="FAD-bd"/>
</dbReference>
<dbReference type="GO" id="GO:0004497">
    <property type="term" value="F:monooxygenase activity"/>
    <property type="evidence" value="ECO:0007669"/>
    <property type="project" value="UniProtKB-KW"/>
</dbReference>
<evidence type="ECO:0000313" key="3">
    <source>
        <dbReference type="EMBL" id="AKU93782.1"/>
    </source>
</evidence>
<dbReference type="GO" id="GO:0071949">
    <property type="term" value="F:FAD binding"/>
    <property type="evidence" value="ECO:0007669"/>
    <property type="project" value="InterPro"/>
</dbReference>
<dbReference type="NCBIfam" id="NF004833">
    <property type="entry name" value="PRK06185.1-1"/>
    <property type="match status" value="1"/>
</dbReference>